<evidence type="ECO:0000256" key="1">
    <source>
        <dbReference type="ARBA" id="ARBA00004168"/>
    </source>
</evidence>
<dbReference type="RefSeq" id="WP_093137850.1">
    <property type="nucleotide sequence ID" value="NZ_FOHJ01000020.1"/>
</dbReference>
<evidence type="ECO:0000256" key="3">
    <source>
        <dbReference type="ARBA" id="ARBA00022525"/>
    </source>
</evidence>
<keyword evidence="5" id="KW-0572">Peptidoglycan-anchor</keyword>
<dbReference type="InterPro" id="IPR019931">
    <property type="entry name" value="LPXTG_anchor"/>
</dbReference>
<dbReference type="OrthoDB" id="2566057at2"/>
<organism evidence="8 9">
    <name type="scientific">Salinibacillus kushneri</name>
    <dbReference type="NCBI Taxonomy" id="237682"/>
    <lineage>
        <taxon>Bacteria</taxon>
        <taxon>Bacillati</taxon>
        <taxon>Bacillota</taxon>
        <taxon>Bacilli</taxon>
        <taxon>Bacillales</taxon>
        <taxon>Bacillaceae</taxon>
        <taxon>Salinibacillus</taxon>
    </lineage>
</organism>
<evidence type="ECO:0000256" key="4">
    <source>
        <dbReference type="ARBA" id="ARBA00022729"/>
    </source>
</evidence>
<keyword evidence="6" id="KW-0472">Membrane</keyword>
<dbReference type="NCBIfam" id="TIGR01167">
    <property type="entry name" value="LPXTG_anchor"/>
    <property type="match status" value="1"/>
</dbReference>
<gene>
    <name evidence="8" type="ORF">SAMN05421676_12025</name>
</gene>
<evidence type="ECO:0000259" key="7">
    <source>
        <dbReference type="PROSITE" id="PS50847"/>
    </source>
</evidence>
<keyword evidence="6" id="KW-0812">Transmembrane</keyword>
<evidence type="ECO:0000313" key="9">
    <source>
        <dbReference type="Proteomes" id="UP000199095"/>
    </source>
</evidence>
<keyword evidence="9" id="KW-1185">Reference proteome</keyword>
<accession>A0A1I0JH25</accession>
<feature type="transmembrane region" description="Helical" evidence="6">
    <location>
        <begin position="190"/>
        <end position="210"/>
    </location>
</feature>
<feature type="domain" description="Gram-positive cocci surface proteins LPxTG" evidence="7">
    <location>
        <begin position="183"/>
        <end position="215"/>
    </location>
</feature>
<dbReference type="Proteomes" id="UP000199095">
    <property type="component" value="Unassembled WGS sequence"/>
</dbReference>
<reference evidence="9" key="1">
    <citation type="submission" date="2016-10" db="EMBL/GenBank/DDBJ databases">
        <authorList>
            <person name="Varghese N."/>
            <person name="Submissions S."/>
        </authorList>
    </citation>
    <scope>NUCLEOTIDE SEQUENCE [LARGE SCALE GENOMIC DNA]</scope>
    <source>
        <strain evidence="9">CGMCC 1.3566</strain>
    </source>
</reference>
<name>A0A1I0JH25_9BACI</name>
<sequence length="215" mass="23871">MKEIAKIGLGIIVLLFMLTYSVNTVFSATNSDSSIEVDIETTTNDYLFNIDNMKPGDWAPRTTTVRNLGIRDFEYKIIVEYDSGSRELFDLLRLDIHAGDKELYKGKLANLELEPRDLANGSEEDLEFTLRFPTDAGNEFQGLDTQFTITFVAENFDSVEVEGSVDGEDDGAISDNVQGASLLPKTGEDLLKFLIVGFITLSIGAGIVFYQRKKA</sequence>
<keyword evidence="6" id="KW-1133">Transmembrane helix</keyword>
<evidence type="ECO:0000256" key="6">
    <source>
        <dbReference type="SAM" id="Phobius"/>
    </source>
</evidence>
<evidence type="ECO:0000313" key="8">
    <source>
        <dbReference type="EMBL" id="SEU09580.1"/>
    </source>
</evidence>
<evidence type="ECO:0000256" key="2">
    <source>
        <dbReference type="ARBA" id="ARBA00022512"/>
    </source>
</evidence>
<keyword evidence="4" id="KW-0732">Signal</keyword>
<keyword evidence="3" id="KW-0964">Secreted</keyword>
<comment type="subcellular location">
    <subcellularLocation>
        <location evidence="1">Secreted</location>
        <location evidence="1">Cell wall</location>
        <topology evidence="1">Peptidoglycan-anchor</topology>
    </subcellularLocation>
</comment>
<dbReference type="STRING" id="237682.SAMN05421676_12025"/>
<proteinExistence type="predicted"/>
<protein>
    <submittedName>
        <fullName evidence="8">LPXTG-motif cell wall anchor domain-containing protein</fullName>
    </submittedName>
</protein>
<evidence type="ECO:0000256" key="5">
    <source>
        <dbReference type="ARBA" id="ARBA00023088"/>
    </source>
</evidence>
<keyword evidence="2" id="KW-0134">Cell wall</keyword>
<dbReference type="AlphaFoldDB" id="A0A1I0JH25"/>
<dbReference type="PROSITE" id="PS50847">
    <property type="entry name" value="GRAM_POS_ANCHORING"/>
    <property type="match status" value="1"/>
</dbReference>
<dbReference type="EMBL" id="FOHJ01000020">
    <property type="protein sequence ID" value="SEU09580.1"/>
    <property type="molecule type" value="Genomic_DNA"/>
</dbReference>